<proteinExistence type="predicted"/>
<organism evidence="3 4">
    <name type="scientific">Apiosordaria backusii</name>
    <dbReference type="NCBI Taxonomy" id="314023"/>
    <lineage>
        <taxon>Eukaryota</taxon>
        <taxon>Fungi</taxon>
        <taxon>Dikarya</taxon>
        <taxon>Ascomycota</taxon>
        <taxon>Pezizomycotina</taxon>
        <taxon>Sordariomycetes</taxon>
        <taxon>Sordariomycetidae</taxon>
        <taxon>Sordariales</taxon>
        <taxon>Lasiosphaeriaceae</taxon>
        <taxon>Apiosordaria</taxon>
    </lineage>
</organism>
<evidence type="ECO:0000256" key="2">
    <source>
        <dbReference type="SAM" id="SignalP"/>
    </source>
</evidence>
<feature type="region of interest" description="Disordered" evidence="1">
    <location>
        <begin position="669"/>
        <end position="779"/>
    </location>
</feature>
<evidence type="ECO:0000256" key="1">
    <source>
        <dbReference type="SAM" id="MobiDB-lite"/>
    </source>
</evidence>
<accession>A0AA40DL28</accession>
<sequence>MEGRRWLAKVFLVFIYYETVQSFLSSREFNFLCVQIQVPRGSQFYSHCQLHQPVTMAVDIAKLIETHDFRAAEDASWLATTCDTSLADGKMEHYDQVVAISQGMINFALKKMHERIPDIANFDGSNSGGSGMISAELEPPKILINTEDRNTVSWRTTFKTGTLVYKTENADDAYYPIDGWSVDTEVPLVMADFTDKPGDSQRLKDYNKKQRDWIANCFQLPGDYRPERLYAKFADARWGNFRFVGRSFVVNGIEEDYPVWRQDNLNNAKVANAFESVFKDIWTERQMAGLTTIGTKFNLDNPANVARPALYPPVTMVHQGYPYRMPAVSGAPPEWQKGVTSFEDPGSRNCLLYCENTTKRDMKQRYLGVDGNFATFGSATSKPEDPSGRVEGTFSLSHQLFFERFLLPNLQAFVKASEVFPEEPKLVYKDSNTNYSITQPYNIGAHGDWPYPGPEDDIYKFKLVVDPEGDGTTMCYQATVPNSRDTPLNFNERGNNWNKLWSDGTPTVTVRWKRGGTRITIDAKTLYQEHITTSNHQKVDPGSHQLVPAINWSHVTHSMTWGMTIDAQAVGGDIQFALNTTDKPVTVVSGDDMNGWHWEIAGTTQRIKEQIESSVKEHVGTLKEALKAGFEGQLKFHYPGDGQLVFLKSMFNNRGDFIASIKYADMPPPDPNNPIIIPAHKTELPPPKHVDPSRGETSGTSNGGAPRLEWVGNSPVQASPPKPTPPAPPAPGGTGSGQPATGSGQPATGSGQPATGSGQPATGAGQPSQPTPDPPAPVDRRIVISMAGRNTTNVTQYFSKLTLNLQGNAKILDTLLAAAKFVLGRSSSQDEVEITTETSSNVTELSSGLATRAISPHMTVCDVVLTPKSGKIIAVPPGGSITVFAKGVSGAKSSKYYKVIVTEGWCNAQGERTPGALDQFKAQVPFQLA</sequence>
<name>A0AA40DL28_9PEZI</name>
<feature type="compositionally biased region" description="Polar residues" evidence="1">
    <location>
        <begin position="747"/>
        <end position="760"/>
    </location>
</feature>
<protein>
    <submittedName>
        <fullName evidence="3">Uncharacterized protein</fullName>
    </submittedName>
</protein>
<reference evidence="3" key="1">
    <citation type="submission" date="2023-06" db="EMBL/GenBank/DDBJ databases">
        <title>Genome-scale phylogeny and comparative genomics of the fungal order Sordariales.</title>
        <authorList>
            <consortium name="Lawrence Berkeley National Laboratory"/>
            <person name="Hensen N."/>
            <person name="Bonometti L."/>
            <person name="Westerberg I."/>
            <person name="Brannstrom I.O."/>
            <person name="Guillou S."/>
            <person name="Cros-Aarteil S."/>
            <person name="Calhoun S."/>
            <person name="Haridas S."/>
            <person name="Kuo A."/>
            <person name="Mondo S."/>
            <person name="Pangilinan J."/>
            <person name="Riley R."/>
            <person name="Labutti K."/>
            <person name="Andreopoulos B."/>
            <person name="Lipzen A."/>
            <person name="Chen C."/>
            <person name="Yanf M."/>
            <person name="Daum C."/>
            <person name="Ng V."/>
            <person name="Clum A."/>
            <person name="Steindorff A."/>
            <person name="Ohm R."/>
            <person name="Martin F."/>
            <person name="Silar P."/>
            <person name="Natvig D."/>
            <person name="Lalanne C."/>
            <person name="Gautier V."/>
            <person name="Ament-Velasquez S.L."/>
            <person name="Kruys A."/>
            <person name="Hutchinson M.I."/>
            <person name="Powell A.J."/>
            <person name="Barry K."/>
            <person name="Miller A.N."/>
            <person name="Grigoriev I.V."/>
            <person name="Debuchy R."/>
            <person name="Gladieux P."/>
            <person name="Thoren M.H."/>
            <person name="Johannesson H."/>
        </authorList>
    </citation>
    <scope>NUCLEOTIDE SEQUENCE</scope>
    <source>
        <strain evidence="3">CBS 540.89</strain>
    </source>
</reference>
<evidence type="ECO:0000313" key="3">
    <source>
        <dbReference type="EMBL" id="KAK0707165.1"/>
    </source>
</evidence>
<keyword evidence="2" id="KW-0732">Signal</keyword>
<evidence type="ECO:0000313" key="4">
    <source>
        <dbReference type="Proteomes" id="UP001172159"/>
    </source>
</evidence>
<dbReference type="EMBL" id="JAUKTV010000019">
    <property type="protein sequence ID" value="KAK0707165.1"/>
    <property type="molecule type" value="Genomic_DNA"/>
</dbReference>
<keyword evidence="4" id="KW-1185">Reference proteome</keyword>
<dbReference type="AlphaFoldDB" id="A0AA40DL28"/>
<feature type="compositionally biased region" description="Basic and acidic residues" evidence="1">
    <location>
        <begin position="680"/>
        <end position="694"/>
    </location>
</feature>
<feature type="compositionally biased region" description="Low complexity" evidence="1">
    <location>
        <begin position="737"/>
        <end position="746"/>
    </location>
</feature>
<feature type="signal peptide" evidence="2">
    <location>
        <begin position="1"/>
        <end position="22"/>
    </location>
</feature>
<comment type="caution">
    <text evidence="3">The sequence shown here is derived from an EMBL/GenBank/DDBJ whole genome shotgun (WGS) entry which is preliminary data.</text>
</comment>
<feature type="compositionally biased region" description="Pro residues" evidence="1">
    <location>
        <begin position="718"/>
        <end position="731"/>
    </location>
</feature>
<dbReference type="Proteomes" id="UP001172159">
    <property type="component" value="Unassembled WGS sequence"/>
</dbReference>
<gene>
    <name evidence="3" type="ORF">B0T21DRAFT_377299</name>
</gene>
<feature type="chain" id="PRO_5041443716" evidence="2">
    <location>
        <begin position="23"/>
        <end position="929"/>
    </location>
</feature>